<feature type="transmembrane region" description="Helical" evidence="6">
    <location>
        <begin position="395"/>
        <end position="415"/>
    </location>
</feature>
<dbReference type="InterPro" id="IPR003689">
    <property type="entry name" value="ZIP"/>
</dbReference>
<evidence type="ECO:0000313" key="7">
    <source>
        <dbReference type="EMBL" id="CAL8138344.1"/>
    </source>
</evidence>
<comment type="caution">
    <text evidence="7">The sequence shown here is derived from an EMBL/GenBank/DDBJ whole genome shotgun (WGS) entry which is preliminary data.</text>
</comment>
<sequence>MELLSVKIIVLVLMGAVRIFCGMLPLAIVKIIKRRWSKTADRRLKKCISVLVFFGGGVMLATCFLHMMPEVQESFNEALPDVHLPIPQVIFVMGFFLVYMMEDIVHAMIHKRKRAKQLRKKKEGKKLPAENSGLDKSGELSSHTMPGTDIASLRYNNNDSPMLASPIAIIGKNGSYLNGGLCYANNYPDHYRKQQLIEGGVTPRETKEIFDKNVVRKCDDIPGLPKSRIISTTNIQAKRNGATGNGRVAGGGSGLLVGVEKFSYIDPEWFRDTVIANSQVNLLGNSSPSLVGSNNDNNSSGGSNSLHDLHLNKSHNVNVISDDSNSNSSSSGSTSCSRKKLSGAVEKSDIESSQAQDDDHDDHDHFHHEHSHLPVTFIDGEEDLDQNIGAEIRNLLIVIAISFHGIFEGMAIGLQDTVEDVWYMFFAVSLHECTILFCIGIELISNKTKVLRMVLYVLIVSLVSPIGIAIGIIITERSFGNGSAQALVVGCFQGLAAGSLLYVTFFEIFQEEGRKLHRKYIHILVAILGFVMMGALEFIGGHTHGGTRSHSSHSHGNETLDDRNDHALTGHHNETDEGHYHDHHDHEH</sequence>
<keyword evidence="2 6" id="KW-0812">Transmembrane</keyword>
<evidence type="ECO:0000313" key="8">
    <source>
        <dbReference type="Proteomes" id="UP001642540"/>
    </source>
</evidence>
<keyword evidence="3 6" id="KW-1133">Transmembrane helix</keyword>
<feature type="compositionally biased region" description="Basic and acidic residues" evidence="5">
    <location>
        <begin position="555"/>
        <end position="588"/>
    </location>
</feature>
<feature type="transmembrane region" description="Helical" evidence="6">
    <location>
        <begin position="486"/>
        <end position="508"/>
    </location>
</feature>
<protein>
    <recommendedName>
        <fullName evidence="9">Zinc transporter ZIP1</fullName>
    </recommendedName>
</protein>
<dbReference type="PANTHER" id="PTHR11040">
    <property type="entry name" value="ZINC/IRON TRANSPORTER"/>
    <property type="match status" value="1"/>
</dbReference>
<dbReference type="Pfam" id="PF02535">
    <property type="entry name" value="Zip"/>
    <property type="match status" value="2"/>
</dbReference>
<feature type="transmembrane region" description="Helical" evidence="6">
    <location>
        <begin position="520"/>
        <end position="539"/>
    </location>
</feature>
<keyword evidence="4 6" id="KW-0472">Membrane</keyword>
<feature type="transmembrane region" description="Helical" evidence="6">
    <location>
        <begin position="50"/>
        <end position="69"/>
    </location>
</feature>
<feature type="transmembrane region" description="Helical" evidence="6">
    <location>
        <begin position="421"/>
        <end position="441"/>
    </location>
</feature>
<evidence type="ECO:0000256" key="3">
    <source>
        <dbReference type="ARBA" id="ARBA00022989"/>
    </source>
</evidence>
<feature type="region of interest" description="Disordered" evidence="5">
    <location>
        <begin position="546"/>
        <end position="588"/>
    </location>
</feature>
<dbReference type="PANTHER" id="PTHR11040:SF203">
    <property type="entry name" value="FI18611P1-RELATED"/>
    <property type="match status" value="1"/>
</dbReference>
<comment type="subcellular location">
    <subcellularLocation>
        <location evidence="1">Membrane</location>
        <topology evidence="1">Multi-pass membrane protein</topology>
    </subcellularLocation>
</comment>
<name>A0ABP1RXN8_9HEXA</name>
<dbReference type="Proteomes" id="UP001642540">
    <property type="component" value="Unassembled WGS sequence"/>
</dbReference>
<dbReference type="EMBL" id="CAXLJM020000122">
    <property type="protein sequence ID" value="CAL8138344.1"/>
    <property type="molecule type" value="Genomic_DNA"/>
</dbReference>
<accession>A0ABP1RXN8</accession>
<evidence type="ECO:0000256" key="1">
    <source>
        <dbReference type="ARBA" id="ARBA00004141"/>
    </source>
</evidence>
<evidence type="ECO:0000256" key="6">
    <source>
        <dbReference type="SAM" id="Phobius"/>
    </source>
</evidence>
<evidence type="ECO:0008006" key="9">
    <source>
        <dbReference type="Google" id="ProtNLM"/>
    </source>
</evidence>
<feature type="region of interest" description="Disordered" evidence="5">
    <location>
        <begin position="287"/>
        <end position="367"/>
    </location>
</feature>
<organism evidence="7 8">
    <name type="scientific">Orchesella dallaii</name>
    <dbReference type="NCBI Taxonomy" id="48710"/>
    <lineage>
        <taxon>Eukaryota</taxon>
        <taxon>Metazoa</taxon>
        <taxon>Ecdysozoa</taxon>
        <taxon>Arthropoda</taxon>
        <taxon>Hexapoda</taxon>
        <taxon>Collembola</taxon>
        <taxon>Entomobryomorpha</taxon>
        <taxon>Entomobryoidea</taxon>
        <taxon>Orchesellidae</taxon>
        <taxon>Orchesellinae</taxon>
        <taxon>Orchesella</taxon>
    </lineage>
</organism>
<reference evidence="7 8" key="1">
    <citation type="submission" date="2024-08" db="EMBL/GenBank/DDBJ databases">
        <authorList>
            <person name="Cucini C."/>
            <person name="Frati F."/>
        </authorList>
    </citation>
    <scope>NUCLEOTIDE SEQUENCE [LARGE SCALE GENOMIC DNA]</scope>
</reference>
<gene>
    <name evidence="7" type="ORF">ODALV1_LOCUS27327</name>
</gene>
<feature type="compositionally biased region" description="Low complexity" evidence="5">
    <location>
        <begin position="314"/>
        <end position="336"/>
    </location>
</feature>
<feature type="region of interest" description="Disordered" evidence="5">
    <location>
        <begin position="116"/>
        <end position="142"/>
    </location>
</feature>
<keyword evidence="8" id="KW-1185">Reference proteome</keyword>
<evidence type="ECO:0000256" key="5">
    <source>
        <dbReference type="SAM" id="MobiDB-lite"/>
    </source>
</evidence>
<feature type="transmembrane region" description="Helical" evidence="6">
    <location>
        <begin position="453"/>
        <end position="474"/>
    </location>
</feature>
<feature type="transmembrane region" description="Helical" evidence="6">
    <location>
        <begin position="89"/>
        <end position="109"/>
    </location>
</feature>
<proteinExistence type="predicted"/>
<evidence type="ECO:0000256" key="4">
    <source>
        <dbReference type="ARBA" id="ARBA00023136"/>
    </source>
</evidence>
<feature type="transmembrane region" description="Helical" evidence="6">
    <location>
        <begin position="6"/>
        <end position="29"/>
    </location>
</feature>
<feature type="compositionally biased region" description="Low complexity" evidence="5">
    <location>
        <begin position="292"/>
        <end position="305"/>
    </location>
</feature>
<evidence type="ECO:0000256" key="2">
    <source>
        <dbReference type="ARBA" id="ARBA00022692"/>
    </source>
</evidence>